<evidence type="ECO:0000259" key="15">
    <source>
        <dbReference type="PROSITE" id="PS50219"/>
    </source>
</evidence>
<dbReference type="Pfam" id="PF00069">
    <property type="entry name" value="Pkinase"/>
    <property type="match status" value="1"/>
</dbReference>
<reference evidence="16" key="1">
    <citation type="submission" date="2025-08" db="UniProtKB">
        <authorList>
            <consortium name="Ensembl"/>
        </authorList>
    </citation>
    <scope>IDENTIFICATION</scope>
</reference>
<feature type="binding site" evidence="11 12">
    <location>
        <position position="45"/>
    </location>
    <ligand>
        <name>ATP</name>
        <dbReference type="ChEBI" id="CHEBI:30616"/>
    </ligand>
</feature>
<evidence type="ECO:0000256" key="8">
    <source>
        <dbReference type="ARBA" id="ARBA00022840"/>
    </source>
</evidence>
<feature type="region of interest" description="Disordered" evidence="13">
    <location>
        <begin position="274"/>
        <end position="425"/>
    </location>
</feature>
<evidence type="ECO:0000256" key="6">
    <source>
        <dbReference type="ARBA" id="ARBA00022741"/>
    </source>
</evidence>
<keyword evidence="4" id="KW-0597">Phosphoprotein</keyword>
<dbReference type="Ensembl" id="ENSSLDT00000022596.1">
    <property type="protein sequence ID" value="ENSSLDP00000021879.1"/>
    <property type="gene ID" value="ENSSLDG00000016855.1"/>
</dbReference>
<keyword evidence="7 9" id="KW-0418">Kinase</keyword>
<evidence type="ECO:0000256" key="3">
    <source>
        <dbReference type="ARBA" id="ARBA00022527"/>
    </source>
</evidence>
<evidence type="ECO:0000256" key="1">
    <source>
        <dbReference type="ARBA" id="ARBA00001946"/>
    </source>
</evidence>
<dbReference type="PROSITE" id="PS50219">
    <property type="entry name" value="CNH"/>
    <property type="match status" value="1"/>
</dbReference>
<dbReference type="Gene3D" id="1.10.510.10">
    <property type="entry name" value="Transferase(Phosphotransferase) domain 1"/>
    <property type="match status" value="1"/>
</dbReference>
<comment type="similarity">
    <text evidence="2 9">Belongs to the protein kinase superfamily. STE Ser/Thr protein kinase family. STE20 subfamily.</text>
</comment>
<dbReference type="InterPro" id="IPR011009">
    <property type="entry name" value="Kinase-like_dom_sf"/>
</dbReference>
<dbReference type="InterPro" id="IPR050629">
    <property type="entry name" value="STE20/SPS1-PAK"/>
</dbReference>
<dbReference type="AlphaFoldDB" id="A0A3B4YFS6"/>
<comment type="catalytic activity">
    <reaction evidence="9">
        <text>L-threonyl-[protein] + ATP = O-phospho-L-threonyl-[protein] + ADP + H(+)</text>
        <dbReference type="Rhea" id="RHEA:46608"/>
        <dbReference type="Rhea" id="RHEA-COMP:11060"/>
        <dbReference type="Rhea" id="RHEA-COMP:11605"/>
        <dbReference type="ChEBI" id="CHEBI:15378"/>
        <dbReference type="ChEBI" id="CHEBI:30013"/>
        <dbReference type="ChEBI" id="CHEBI:30616"/>
        <dbReference type="ChEBI" id="CHEBI:61977"/>
        <dbReference type="ChEBI" id="CHEBI:456216"/>
        <dbReference type="EC" id="2.7.11.1"/>
    </reaction>
</comment>
<dbReference type="SUPFAM" id="SSF56112">
    <property type="entry name" value="Protein kinase-like (PK-like)"/>
    <property type="match status" value="1"/>
</dbReference>
<dbReference type="PANTHER" id="PTHR48012">
    <property type="entry name" value="STERILE20-LIKE KINASE, ISOFORM B-RELATED"/>
    <property type="match status" value="1"/>
</dbReference>
<keyword evidence="3 9" id="KW-0723">Serine/threonine-protein kinase</keyword>
<evidence type="ECO:0000313" key="17">
    <source>
        <dbReference type="Proteomes" id="UP000261360"/>
    </source>
</evidence>
<comment type="catalytic activity">
    <reaction evidence="9">
        <text>L-seryl-[protein] + ATP = O-phospho-L-seryl-[protein] + ADP + H(+)</text>
        <dbReference type="Rhea" id="RHEA:17989"/>
        <dbReference type="Rhea" id="RHEA-COMP:9863"/>
        <dbReference type="Rhea" id="RHEA-COMP:11604"/>
        <dbReference type="ChEBI" id="CHEBI:15378"/>
        <dbReference type="ChEBI" id="CHEBI:29999"/>
        <dbReference type="ChEBI" id="CHEBI:30616"/>
        <dbReference type="ChEBI" id="CHEBI:83421"/>
        <dbReference type="ChEBI" id="CHEBI:456216"/>
        <dbReference type="EC" id="2.7.11.1"/>
    </reaction>
</comment>
<comment type="cofactor">
    <cofactor evidence="1 9">
        <name>Mg(2+)</name>
        <dbReference type="ChEBI" id="CHEBI:18420"/>
    </cofactor>
</comment>
<accession>A0A3B4YFS6</accession>
<dbReference type="EC" id="2.7.11.1" evidence="9"/>
<organism evidence="16 17">
    <name type="scientific">Seriola lalandi dorsalis</name>
    <dbReference type="NCBI Taxonomy" id="1841481"/>
    <lineage>
        <taxon>Eukaryota</taxon>
        <taxon>Metazoa</taxon>
        <taxon>Chordata</taxon>
        <taxon>Craniata</taxon>
        <taxon>Vertebrata</taxon>
        <taxon>Euteleostomi</taxon>
        <taxon>Actinopterygii</taxon>
        <taxon>Neopterygii</taxon>
        <taxon>Teleostei</taxon>
        <taxon>Neoteleostei</taxon>
        <taxon>Acanthomorphata</taxon>
        <taxon>Carangaria</taxon>
        <taxon>Carangiformes</taxon>
        <taxon>Carangidae</taxon>
        <taxon>Seriola</taxon>
    </lineage>
</organism>
<dbReference type="SMART" id="SM00036">
    <property type="entry name" value="CNH"/>
    <property type="match status" value="1"/>
</dbReference>
<dbReference type="PANTHER" id="PTHR48012:SF17">
    <property type="entry name" value="MITOGEN-ACTIVATED PROTEIN KINASE KINASE KINASE KINASE 3"/>
    <property type="match status" value="1"/>
</dbReference>
<dbReference type="GO" id="GO:0106310">
    <property type="term" value="F:protein serine kinase activity"/>
    <property type="evidence" value="ECO:0007669"/>
    <property type="project" value="RHEA"/>
</dbReference>
<dbReference type="GO" id="GO:0005737">
    <property type="term" value="C:cytoplasm"/>
    <property type="evidence" value="ECO:0007669"/>
    <property type="project" value="TreeGrafter"/>
</dbReference>
<keyword evidence="17" id="KW-1185">Reference proteome</keyword>
<dbReference type="FunFam" id="1.10.510.10:FF:000031">
    <property type="entry name" value="Mitogen-activated protein kinase kinase kinase kinase"/>
    <property type="match status" value="1"/>
</dbReference>
<evidence type="ECO:0000256" key="4">
    <source>
        <dbReference type="ARBA" id="ARBA00022553"/>
    </source>
</evidence>
<evidence type="ECO:0000256" key="12">
    <source>
        <dbReference type="PROSITE-ProRule" id="PRU10141"/>
    </source>
</evidence>
<evidence type="ECO:0000256" key="9">
    <source>
        <dbReference type="PIRNR" id="PIRNR038172"/>
    </source>
</evidence>
<dbReference type="InterPro" id="IPR017441">
    <property type="entry name" value="Protein_kinase_ATP_BS"/>
</dbReference>
<dbReference type="STRING" id="1841481.ENSSLDP00000021879"/>
<name>A0A3B4YFS6_SERLL</name>
<feature type="binding site" evidence="11">
    <location>
        <begin position="22"/>
        <end position="30"/>
    </location>
    <ligand>
        <name>ATP</name>
        <dbReference type="ChEBI" id="CHEBI:30616"/>
    </ligand>
</feature>
<evidence type="ECO:0000313" key="16">
    <source>
        <dbReference type="Ensembl" id="ENSSLDP00000021879.1"/>
    </source>
</evidence>
<feature type="domain" description="Protein kinase" evidence="14">
    <location>
        <begin position="16"/>
        <end position="257"/>
    </location>
</feature>
<keyword evidence="8 9" id="KW-0067">ATP-binding</keyword>
<dbReference type="InterPro" id="IPR001180">
    <property type="entry name" value="CNH_dom"/>
</dbReference>
<evidence type="ECO:0000259" key="14">
    <source>
        <dbReference type="PROSITE" id="PS50011"/>
    </source>
</evidence>
<dbReference type="Pfam" id="PF00780">
    <property type="entry name" value="CNH"/>
    <property type="match status" value="1"/>
</dbReference>
<dbReference type="InterPro" id="IPR000719">
    <property type="entry name" value="Prot_kinase_dom"/>
</dbReference>
<evidence type="ECO:0000256" key="5">
    <source>
        <dbReference type="ARBA" id="ARBA00022679"/>
    </source>
</evidence>
<feature type="compositionally biased region" description="Basic and acidic residues" evidence="13">
    <location>
        <begin position="326"/>
        <end position="339"/>
    </location>
</feature>
<evidence type="ECO:0000256" key="2">
    <source>
        <dbReference type="ARBA" id="ARBA00008874"/>
    </source>
</evidence>
<dbReference type="GO" id="GO:0008349">
    <property type="term" value="F:MAP kinase kinase kinase kinase activity"/>
    <property type="evidence" value="ECO:0007669"/>
    <property type="project" value="InterPro"/>
</dbReference>
<dbReference type="InterPro" id="IPR021160">
    <property type="entry name" value="MAPKKKK"/>
</dbReference>
<sequence>MNSSVDLSRRNPQEDFELIQRIGSGTYGDVYKARNVNTGELAAIKVIKLEPGEDFAVVQQEIIMMKDCKHSNIVAYFGSYLRRDKLWISMEYCGGGSLQDIYHGNNMHSNTHTHILITVGLYYLHNKGKMHRDIKVTDFGVSAQITATLAKRKSFIGTPYWMAPEVAAVERKGGYNQLCDIWAVGITAIELAELQPPMFDLHPMRALFLMTKSNFQPPKLKDKLKWTNNFHHFVKLALTKNPKKRPTAEKLLQHPFVSQPLSRTLAIELLDKANNPDHSTYNDFDDDDPEPESPVSVPHRIRSTSRSTREGKTLSEINFGQVKFDPPLRKETEPHHEPPKSICSSQQQQQQQQKQDDSQSHSEDDGGGGGTIKRCPVPETPSPARPASNVPPRPPPPKLPPHRRSSLGNESPKRTDVENSAPEDDGSFRHFWEWLHTPHTEEELEEAWEVLKEVKEDPADRQSTMPPSVPIRKDKKDVPMGACFSKVFNGCPLKIHCATSWINPDTRDQYLIFGAEEGIYTLNLNELHETTMEQLFPRRCTWLYVMNNCLLSISGKASQLYSHSLSGLFEQARQLQKLPVAIPTHKLPDKMIPRKFAVSNKIPDTKGCQKCCVVRNPYTGHKYLCGAFQSSVMLLEWVESMQKFMLIKNIDFPLPCPLEVFEMLVVPEQTYPLICVAVSKGTELNQVVRFGTVNPNSTSSWFTEADTPQTCVIHVTQLERDTILVCLDRCIKIVNLQGRLKSSRKLSAELTFNFQIESIVCLQDSVLAFWRHGMQGRSFKTNEITQEISDSTRIFRLLGSDRVVVLESRPTDNPTAHSNLYILAGHENSY</sequence>
<dbReference type="PROSITE" id="PS00107">
    <property type="entry name" value="PROTEIN_KINASE_ATP"/>
    <property type="match status" value="1"/>
</dbReference>
<protein>
    <recommendedName>
        <fullName evidence="9">Mitogen-activated protein kinase kinase kinase kinase</fullName>
        <ecNumber evidence="9">2.7.11.1</ecNumber>
    </recommendedName>
</protein>
<comment type="function">
    <text evidence="9">Serine/threonine kinase that plays a role in the response to environmental stress. Appears to act upstream of the JUN N-terminal pathway.</text>
</comment>
<dbReference type="PIRSF" id="PIRSF038172">
    <property type="entry name" value="MAPKKKK"/>
    <property type="match status" value="1"/>
</dbReference>
<feature type="compositionally biased region" description="Pro residues" evidence="13">
    <location>
        <begin position="378"/>
        <end position="399"/>
    </location>
</feature>
<evidence type="ECO:0000256" key="11">
    <source>
        <dbReference type="PIRSR" id="PIRSR038172-2"/>
    </source>
</evidence>
<evidence type="ECO:0000256" key="13">
    <source>
        <dbReference type="SAM" id="MobiDB-lite"/>
    </source>
</evidence>
<dbReference type="PROSITE" id="PS50011">
    <property type="entry name" value="PROTEIN_KINASE_DOM"/>
    <property type="match status" value="1"/>
</dbReference>
<feature type="active site" description="Proton acceptor" evidence="10">
    <location>
        <position position="133"/>
    </location>
</feature>
<dbReference type="GO" id="GO:0005524">
    <property type="term" value="F:ATP binding"/>
    <property type="evidence" value="ECO:0007669"/>
    <property type="project" value="UniProtKB-UniRule"/>
</dbReference>
<evidence type="ECO:0000256" key="7">
    <source>
        <dbReference type="ARBA" id="ARBA00022777"/>
    </source>
</evidence>
<feature type="compositionally biased region" description="Basic and acidic residues" evidence="13">
    <location>
        <begin position="354"/>
        <end position="364"/>
    </location>
</feature>
<evidence type="ECO:0000256" key="10">
    <source>
        <dbReference type="PIRSR" id="PIRSR038172-1"/>
    </source>
</evidence>
<reference evidence="16" key="2">
    <citation type="submission" date="2025-09" db="UniProtKB">
        <authorList>
            <consortium name="Ensembl"/>
        </authorList>
    </citation>
    <scope>IDENTIFICATION</scope>
</reference>
<keyword evidence="6 9" id="KW-0547">Nucleotide-binding</keyword>
<proteinExistence type="inferred from homology"/>
<dbReference type="GeneTree" id="ENSGT00940000155483"/>
<feature type="compositionally biased region" description="Low complexity" evidence="13">
    <location>
        <begin position="344"/>
        <end position="353"/>
    </location>
</feature>
<keyword evidence="5 9" id="KW-0808">Transferase</keyword>
<feature type="domain" description="CNH" evidence="15">
    <location>
        <begin position="492"/>
        <end position="803"/>
    </location>
</feature>
<dbReference type="Proteomes" id="UP000261360">
    <property type="component" value="Unplaced"/>
</dbReference>